<keyword evidence="5" id="KW-1133">Transmembrane helix</keyword>
<protein>
    <submittedName>
        <fullName evidence="10">LPXTG cell wall anchor domain-containing protein</fullName>
    </submittedName>
</protein>
<evidence type="ECO:0000313" key="12">
    <source>
        <dbReference type="Proteomes" id="UP000305511"/>
    </source>
</evidence>
<dbReference type="EMBL" id="SIYF01000399">
    <property type="protein sequence ID" value="TKK72898.1"/>
    <property type="molecule type" value="Genomic_DNA"/>
</dbReference>
<dbReference type="EMBL" id="SEWT01000001">
    <property type="protein sequence ID" value="RYU35805.1"/>
    <property type="molecule type" value="Genomic_DNA"/>
</dbReference>
<keyword evidence="1" id="KW-0134">Cell wall</keyword>
<evidence type="ECO:0000313" key="10">
    <source>
        <dbReference type="EMBL" id="TKK72898.1"/>
    </source>
</evidence>
<dbReference type="Proteomes" id="UP000292223">
    <property type="component" value="Unassembled WGS sequence"/>
</dbReference>
<feature type="signal peptide" evidence="6">
    <location>
        <begin position="1"/>
        <end position="25"/>
    </location>
</feature>
<evidence type="ECO:0000259" key="7">
    <source>
        <dbReference type="Pfam" id="PF00746"/>
    </source>
</evidence>
<evidence type="ECO:0000313" key="13">
    <source>
        <dbReference type="Proteomes" id="UP000516122"/>
    </source>
</evidence>
<evidence type="ECO:0000256" key="3">
    <source>
        <dbReference type="ARBA" id="ARBA00022729"/>
    </source>
</evidence>
<name>A0A2Z6BHP6_ENTFL</name>
<proteinExistence type="predicted"/>
<keyword evidence="2" id="KW-0964">Secreted</keyword>
<evidence type="ECO:0000256" key="2">
    <source>
        <dbReference type="ARBA" id="ARBA00022525"/>
    </source>
</evidence>
<organism evidence="10 12">
    <name type="scientific">Enterococcus faecalis</name>
    <name type="common">Streptococcus faecalis</name>
    <dbReference type="NCBI Taxonomy" id="1351"/>
    <lineage>
        <taxon>Bacteria</taxon>
        <taxon>Bacillati</taxon>
        <taxon>Bacillota</taxon>
        <taxon>Bacilli</taxon>
        <taxon>Lactobacillales</taxon>
        <taxon>Enterococcaceae</taxon>
        <taxon>Enterococcus</taxon>
    </lineage>
</organism>
<accession>A0A2Z6BHP6</accession>
<dbReference type="RefSeq" id="WP_002366500.1">
    <property type="nucleotide sequence ID" value="NZ_AP018538.1"/>
</dbReference>
<reference evidence="10 12" key="1">
    <citation type="submission" date="2019-02" db="EMBL/GenBank/DDBJ databases">
        <title>Bacteria dissemination in different level of health care in South Africa: the effectiveness of infections prevention and control.</title>
        <authorList>
            <person name="Shobo C."/>
            <person name="Amoako D.G."/>
            <person name="Allam M."/>
            <person name="Ismail A."/>
            <person name="Bester L.A."/>
            <person name="Essack S.Y."/>
        </authorList>
    </citation>
    <scope>NUCLEOTIDE SEQUENCE [LARGE SCALE GENOMIC DNA]</scope>
    <source>
        <strain evidence="10 12">2SIL2</strain>
    </source>
</reference>
<dbReference type="Proteomes" id="UP000305511">
    <property type="component" value="Unassembled WGS sequence"/>
</dbReference>
<reference evidence="9 11" key="2">
    <citation type="submission" date="2019-02" db="EMBL/GenBank/DDBJ databases">
        <title>From farm to fork: dissemination of Tn554::fexA-optrA in linezolid-resistant Enterococcus faecalis clones from chicken feces and meat in Tunisia.</title>
        <authorList>
            <person name="Tedim A.P."/>
            <person name="Elghaieb H."/>
            <person name="Abbassi M.S."/>
            <person name="Novais C."/>
            <person name="Hassen A."/>
            <person name="Peixe L."/>
            <person name="Freitas A.R."/>
        </authorList>
    </citation>
    <scope>NUCLEOTIDE SEQUENCE [LARGE SCALE GENOMIC DNA]</scope>
    <source>
        <strain evidence="9 11">728T</strain>
    </source>
</reference>
<gene>
    <name evidence="9" type="ORF">EU507_00720</name>
    <name evidence="10" type="ORF">EY666_14405</name>
    <name evidence="8" type="ORF">H9Q64_04475</name>
</gene>
<evidence type="ECO:0000313" key="8">
    <source>
        <dbReference type="EMBL" id="QNP38559.1"/>
    </source>
</evidence>
<evidence type="ECO:0000313" key="9">
    <source>
        <dbReference type="EMBL" id="RYU35805.1"/>
    </source>
</evidence>
<evidence type="ECO:0000256" key="4">
    <source>
        <dbReference type="ARBA" id="ARBA00023088"/>
    </source>
</evidence>
<dbReference type="Pfam" id="PF00746">
    <property type="entry name" value="Gram_pos_anchor"/>
    <property type="match status" value="1"/>
</dbReference>
<evidence type="ECO:0000256" key="1">
    <source>
        <dbReference type="ARBA" id="ARBA00022512"/>
    </source>
</evidence>
<keyword evidence="5" id="KW-0812">Transmembrane</keyword>
<dbReference type="EMBL" id="CP060804">
    <property type="protein sequence ID" value="QNP38559.1"/>
    <property type="molecule type" value="Genomic_DNA"/>
</dbReference>
<feature type="domain" description="Gram-positive cocci surface proteins LPxTG" evidence="7">
    <location>
        <begin position="76"/>
        <end position="108"/>
    </location>
</feature>
<dbReference type="NCBIfam" id="TIGR01167">
    <property type="entry name" value="LPXTG_anchor"/>
    <property type="match status" value="1"/>
</dbReference>
<keyword evidence="3 6" id="KW-0732">Signal</keyword>
<dbReference type="Proteomes" id="UP000516122">
    <property type="component" value="Chromosome"/>
</dbReference>
<feature type="transmembrane region" description="Helical" evidence="5">
    <location>
        <begin position="85"/>
        <end position="103"/>
    </location>
</feature>
<evidence type="ECO:0000313" key="11">
    <source>
        <dbReference type="Proteomes" id="UP000292223"/>
    </source>
</evidence>
<dbReference type="InterPro" id="IPR019931">
    <property type="entry name" value="LPXTG_anchor"/>
</dbReference>
<evidence type="ECO:0000256" key="6">
    <source>
        <dbReference type="SAM" id="SignalP"/>
    </source>
</evidence>
<reference evidence="8 13" key="3">
    <citation type="submission" date="2020-08" db="EMBL/GenBank/DDBJ databases">
        <title>Enterococcus faecalis SF28073 genome assembly.</title>
        <authorList>
            <person name="Duerkop B.A."/>
            <person name="Johnson C.N."/>
        </authorList>
    </citation>
    <scope>NUCLEOTIDE SEQUENCE [LARGE SCALE GENOMIC DNA]</scope>
    <source>
        <strain evidence="8 13">SF28073</strain>
    </source>
</reference>
<keyword evidence="5" id="KW-0472">Membrane</keyword>
<sequence>MKKRSGYLVFMLALFFLASANSVHAQQVDSEVGITFYQKNYKDQVVPFEKITPVNEAKQPNRETINSDKGLINQLLPNTGEKQQLELLTIGLLLISIILFVVARRRKKGWKADE</sequence>
<keyword evidence="4" id="KW-0572">Peptidoglycan-anchor</keyword>
<feature type="chain" id="PRO_5044388587" evidence="6">
    <location>
        <begin position="26"/>
        <end position="114"/>
    </location>
</feature>
<evidence type="ECO:0000256" key="5">
    <source>
        <dbReference type="SAM" id="Phobius"/>
    </source>
</evidence>
<dbReference type="AlphaFoldDB" id="A0A2Z6BHP6"/>